<accession>A0A134AKP9</accession>
<dbReference type="PANTHER" id="PTHR43201:SF5">
    <property type="entry name" value="MEDIUM-CHAIN ACYL-COA LIGASE ACSF2, MITOCHONDRIAL"/>
    <property type="match status" value="1"/>
</dbReference>
<reference evidence="6" key="1">
    <citation type="submission" date="2016-01" db="EMBL/GenBank/DDBJ databases">
        <authorList>
            <person name="Mitreva M."/>
            <person name="Pepin K.H."/>
            <person name="Mihindukulasuriya K.A."/>
            <person name="Fulton R."/>
            <person name="Fronick C."/>
            <person name="O'Laughlin M."/>
            <person name="Miner T."/>
            <person name="Herter B."/>
            <person name="Rosa B.A."/>
            <person name="Cordes M."/>
            <person name="Tomlinson C."/>
            <person name="Wollam A."/>
            <person name="Palsikar V.B."/>
            <person name="Mardis E.R."/>
            <person name="Wilson R.K."/>
        </authorList>
    </citation>
    <scope>NUCLEOTIDE SEQUENCE [LARGE SCALE GENOMIC DNA]</scope>
    <source>
        <strain evidence="6">DNF00729</strain>
    </source>
</reference>
<dbReference type="GO" id="GO:0031956">
    <property type="term" value="F:medium-chain fatty acid-CoA ligase activity"/>
    <property type="evidence" value="ECO:0007669"/>
    <property type="project" value="TreeGrafter"/>
</dbReference>
<evidence type="ECO:0000256" key="2">
    <source>
        <dbReference type="ARBA" id="ARBA00022598"/>
    </source>
</evidence>
<dbReference type="GO" id="GO:0006631">
    <property type="term" value="P:fatty acid metabolic process"/>
    <property type="evidence" value="ECO:0007669"/>
    <property type="project" value="TreeGrafter"/>
</dbReference>
<feature type="domain" description="AMP-binding enzyme C-terminal" evidence="4">
    <location>
        <begin position="416"/>
        <end position="493"/>
    </location>
</feature>
<dbReference type="InterPro" id="IPR045851">
    <property type="entry name" value="AMP-bd_C_sf"/>
</dbReference>
<name>A0A134AKP9_9FIRM</name>
<evidence type="ECO:0000259" key="3">
    <source>
        <dbReference type="Pfam" id="PF00501"/>
    </source>
</evidence>
<dbReference type="InterPro" id="IPR042099">
    <property type="entry name" value="ANL_N_sf"/>
</dbReference>
<dbReference type="Pfam" id="PF00501">
    <property type="entry name" value="AMP-binding"/>
    <property type="match status" value="1"/>
</dbReference>
<dbReference type="InterPro" id="IPR000873">
    <property type="entry name" value="AMP-dep_synth/lig_dom"/>
</dbReference>
<comment type="similarity">
    <text evidence="1">Belongs to the ATP-dependent AMP-binding enzyme family.</text>
</comment>
<proteinExistence type="inferred from homology"/>
<dbReference type="InterPro" id="IPR025110">
    <property type="entry name" value="AMP-bd_C"/>
</dbReference>
<dbReference type="PANTHER" id="PTHR43201">
    <property type="entry name" value="ACYL-COA SYNTHETASE"/>
    <property type="match status" value="1"/>
</dbReference>
<dbReference type="SUPFAM" id="SSF56801">
    <property type="entry name" value="Acetyl-CoA synthetase-like"/>
    <property type="match status" value="1"/>
</dbReference>
<dbReference type="Gene3D" id="3.40.50.12780">
    <property type="entry name" value="N-terminal domain of ligase-like"/>
    <property type="match status" value="1"/>
</dbReference>
<evidence type="ECO:0000313" key="5">
    <source>
        <dbReference type="EMBL" id="KXB68219.1"/>
    </source>
</evidence>
<sequence length="508" mass="56454">MLGGFMDYYKTIGCMPFEWKKKHPQNVAIIHKNKSYTYEDLHNISLSFAAYFATSGVKRGDHVLIMGKNSADWLFAFFGLQMLGAVTVPVNPSYTTAEIAQIMNIVGAKYVVTNEFHDYAQQIKNIHKISKDYTILYTNRGYQYSHLLTLKIHNQPEDVACILLTSGTTGVPKGVQLTHINLLHNAAKVSEITGWNDGDNFLLSVPLFHCFGLSATTLCALMAGAKLTILDSTKSSHLLASIAQYHITVFNGVPALYLVAMRHNDLRHYDLSSLRSGIIAGSPLTSREYMAIKKNFGIKYLIQSYGQTETSPAITVVRPDEDDDIASVSVGTVIDDCEIAIVDDDLKPLPVGKAGNIVVRGKNVMRGYINGKNTYTEKDWLCTGDIGLVDEKGHLFISGRTKDIIIRGGENISALEIENVVKELDYVEQARALAQKDPMMGEEVCLNVSLTDDRDPKEAEEAIREHLAERLVRYKMPKYIIIHHALPANGTGKIDDKALLCWMKQHLG</sequence>
<evidence type="ECO:0000256" key="1">
    <source>
        <dbReference type="ARBA" id="ARBA00006432"/>
    </source>
</evidence>
<keyword evidence="6" id="KW-1185">Reference proteome</keyword>
<feature type="domain" description="AMP-dependent synthetase/ligase" evidence="3">
    <location>
        <begin position="18"/>
        <end position="368"/>
    </location>
</feature>
<dbReference type="Proteomes" id="UP000070442">
    <property type="component" value="Unassembled WGS sequence"/>
</dbReference>
<comment type="caution">
    <text evidence="5">The sequence shown here is derived from an EMBL/GenBank/DDBJ whole genome shotgun (WGS) entry which is preliminary data.</text>
</comment>
<protein>
    <submittedName>
        <fullName evidence="5">AMP-binding enzyme</fullName>
    </submittedName>
</protein>
<dbReference type="EMBL" id="LSDG01000005">
    <property type="protein sequence ID" value="KXB68219.1"/>
    <property type="molecule type" value="Genomic_DNA"/>
</dbReference>
<dbReference type="PROSITE" id="PS00455">
    <property type="entry name" value="AMP_BINDING"/>
    <property type="match status" value="1"/>
</dbReference>
<evidence type="ECO:0000259" key="4">
    <source>
        <dbReference type="Pfam" id="PF13193"/>
    </source>
</evidence>
<dbReference type="Gene3D" id="3.30.300.30">
    <property type="match status" value="1"/>
</dbReference>
<dbReference type="InterPro" id="IPR020845">
    <property type="entry name" value="AMP-binding_CS"/>
</dbReference>
<keyword evidence="2" id="KW-0436">Ligase</keyword>
<organism evidence="5 6">
    <name type="scientific">Aedoeadaptatus coxii</name>
    <dbReference type="NCBI Taxonomy" id="755172"/>
    <lineage>
        <taxon>Bacteria</taxon>
        <taxon>Bacillati</taxon>
        <taxon>Bacillota</taxon>
        <taxon>Tissierellia</taxon>
        <taxon>Tissierellales</taxon>
        <taxon>Peptoniphilaceae</taxon>
        <taxon>Aedoeadaptatus</taxon>
    </lineage>
</organism>
<evidence type="ECO:0000313" key="6">
    <source>
        <dbReference type="Proteomes" id="UP000070442"/>
    </source>
</evidence>
<dbReference type="PATRIC" id="fig|755172.3.peg.232"/>
<gene>
    <name evidence="5" type="ORF">HMPREF1863_00240</name>
</gene>
<dbReference type="AlphaFoldDB" id="A0A134AKP9"/>
<dbReference type="STRING" id="755172.HMPREF1863_00240"/>
<dbReference type="Pfam" id="PF13193">
    <property type="entry name" value="AMP-binding_C"/>
    <property type="match status" value="1"/>
</dbReference>